<dbReference type="Proteomes" id="UP000054558">
    <property type="component" value="Unassembled WGS sequence"/>
</dbReference>
<evidence type="ECO:0008006" key="5">
    <source>
        <dbReference type="Google" id="ProtNLM"/>
    </source>
</evidence>
<dbReference type="AlphaFoldDB" id="A0A1Y1I682"/>
<evidence type="ECO:0000256" key="1">
    <source>
        <dbReference type="SAM" id="Coils"/>
    </source>
</evidence>
<dbReference type="InterPro" id="IPR030465">
    <property type="entry name" value="CEP131"/>
</dbReference>
<dbReference type="STRING" id="105231.A0A1Y1I682"/>
<feature type="compositionally biased region" description="Polar residues" evidence="2">
    <location>
        <begin position="444"/>
        <end position="463"/>
    </location>
</feature>
<evidence type="ECO:0000313" key="3">
    <source>
        <dbReference type="EMBL" id="GAQ86460.1"/>
    </source>
</evidence>
<organism evidence="3 4">
    <name type="scientific">Klebsormidium nitens</name>
    <name type="common">Green alga</name>
    <name type="synonym">Ulothrix nitens</name>
    <dbReference type="NCBI Taxonomy" id="105231"/>
    <lineage>
        <taxon>Eukaryota</taxon>
        <taxon>Viridiplantae</taxon>
        <taxon>Streptophyta</taxon>
        <taxon>Klebsormidiophyceae</taxon>
        <taxon>Klebsormidiales</taxon>
        <taxon>Klebsormidiaceae</taxon>
        <taxon>Klebsormidium</taxon>
    </lineage>
</organism>
<feature type="region of interest" description="Disordered" evidence="2">
    <location>
        <begin position="120"/>
        <end position="509"/>
    </location>
</feature>
<dbReference type="PANTHER" id="PTHR31540:SF1">
    <property type="entry name" value="CENTROSOMAL PROTEIN OF 131 KDA"/>
    <property type="match status" value="1"/>
</dbReference>
<feature type="region of interest" description="Disordered" evidence="2">
    <location>
        <begin position="1"/>
        <end position="22"/>
    </location>
</feature>
<sequence>MDSVLEEEDSSAPVPRLRKWPRLKPIHKSSMLSQPNQQGHSIGVNPRAAVRGSFQEGGRERADTVGLEEARLEAQRDSGLESGKEVEERELEHKVASDGAAALLRHSGVDSVERTMLKNGVQATENEHIGRINKEGDSGKLATRKDPDSDAIEQPAAELQGPPLTRGAQYKEPLCDHPSARERDESESATPSLKASAKRKKVAVPSQGSSLRSSVASVHRQPQERSTGRVSESLTDVARILNEKHGRENAPNTPLLKQRPSSARSSLRGPPVERGGPLRKSVLTPRSISGENGTKNTAQKVDQGAREAALVRKMGNPSSDSVPLSATRPLLNPASESSERGEEQPIRNSDPGCQAISSEEQKAEAEGAWGESMTGTGLEASETKDESERGGIGLDMDAVGTLTAGGIDEEGAQPEDVKKVETTLESFGERPSSALDISQGAEAATSSLAQPSEFSGFDRSSNVLLEKQCPPTNSKQPIDASALERKGTSASSMATLGQPDLPDSKALLQPARTSLSAQKLSSILKYLEEVNASQQQYPSESEDMASSSAELLRPTRIQVARVRHRLSSTFEDGESEAGYPLDSMSTASLEAASRMRGLEGPSGTASEASFLLEKTPRRANTARSRPPETGGTGTGTSSPVSRSGQGPALVASVYQGVKAKLRALKGEIALRDEAIAALREEVRAAQEKHTAELKELESRHAASCQRQQAEYEAALARHLAFVDKLLGDKDKLAAKCTQMAADVKAAEIKVSRAAAFEERVRGVQEQSARELKKAREQWAAAEKVKREQWMAAKVHEVKAMTVKGLEPQLQRLIEKHKSDVQRLEARHVAELRAQADKVTAGHEQEQRHQRERLLKEKDEAIEQERNSAQTRLREQSERYEQQLLLARMRVGADMAVQIERAEAARRDDKKRHEELLNLKTLEAQEREAALRQEMARAVQSAAAEGRAAAEKAAAQVAQERKEWEAALQERVREECARREAELRRRSDEQMRDELKVVMARLAAEKEEELEKRVSAEVERARQAEKSAEEARKGRDDLETRLEKRIQSAVQAKADALQALVACQEQRESLAQRCDMEGREIHSMRKQVEALTQKLESSDAELRSRVAERTEQLRKQVGEVENREDQLRQQLRAAVAASEAVKAKQAEELSAVEAQVRAAIAARDATVTALQRQLYTAQERVRDMEQQQHDLLESSM</sequence>
<protein>
    <recommendedName>
        <fullName evidence="5">Centrosomal protein of 131 kDa</fullName>
    </recommendedName>
</protein>
<dbReference type="OMA" id="ASSKPCK"/>
<feature type="compositionally biased region" description="Polar residues" evidence="2">
    <location>
        <begin position="284"/>
        <end position="300"/>
    </location>
</feature>
<keyword evidence="1" id="KW-0175">Coiled coil</keyword>
<name>A0A1Y1I682_KLENI</name>
<feature type="region of interest" description="Disordered" evidence="2">
    <location>
        <begin position="836"/>
        <end position="874"/>
    </location>
</feature>
<dbReference type="EMBL" id="DF237239">
    <property type="protein sequence ID" value="GAQ86460.1"/>
    <property type="molecule type" value="Genomic_DNA"/>
</dbReference>
<feature type="coiled-coil region" evidence="1">
    <location>
        <begin position="1080"/>
        <end position="1136"/>
    </location>
</feature>
<gene>
    <name evidence="3" type="ORF">KFL_002900130</name>
</gene>
<feature type="compositionally biased region" description="Basic and acidic residues" evidence="2">
    <location>
        <begin position="57"/>
        <end position="96"/>
    </location>
</feature>
<keyword evidence="4" id="KW-1185">Reference proteome</keyword>
<reference evidence="3 4" key="1">
    <citation type="journal article" date="2014" name="Nat. Commun.">
        <title>Klebsormidium flaccidum genome reveals primary factors for plant terrestrial adaptation.</title>
        <authorList>
            <person name="Hori K."/>
            <person name="Maruyama F."/>
            <person name="Fujisawa T."/>
            <person name="Togashi T."/>
            <person name="Yamamoto N."/>
            <person name="Seo M."/>
            <person name="Sato S."/>
            <person name="Yamada T."/>
            <person name="Mori H."/>
            <person name="Tajima N."/>
            <person name="Moriyama T."/>
            <person name="Ikeuchi M."/>
            <person name="Watanabe M."/>
            <person name="Wada H."/>
            <person name="Kobayashi K."/>
            <person name="Saito M."/>
            <person name="Masuda T."/>
            <person name="Sasaki-Sekimoto Y."/>
            <person name="Mashiguchi K."/>
            <person name="Awai K."/>
            <person name="Shimojima M."/>
            <person name="Masuda S."/>
            <person name="Iwai M."/>
            <person name="Nobusawa T."/>
            <person name="Narise T."/>
            <person name="Kondo S."/>
            <person name="Saito H."/>
            <person name="Sato R."/>
            <person name="Murakawa M."/>
            <person name="Ihara Y."/>
            <person name="Oshima-Yamada Y."/>
            <person name="Ohtaka K."/>
            <person name="Satoh M."/>
            <person name="Sonobe K."/>
            <person name="Ishii M."/>
            <person name="Ohtani R."/>
            <person name="Kanamori-Sato M."/>
            <person name="Honoki R."/>
            <person name="Miyazaki D."/>
            <person name="Mochizuki H."/>
            <person name="Umetsu J."/>
            <person name="Higashi K."/>
            <person name="Shibata D."/>
            <person name="Kamiya Y."/>
            <person name="Sato N."/>
            <person name="Nakamura Y."/>
            <person name="Tabata S."/>
            <person name="Ida S."/>
            <person name="Kurokawa K."/>
            <person name="Ohta H."/>
        </authorList>
    </citation>
    <scope>NUCLEOTIDE SEQUENCE [LARGE SCALE GENOMIC DNA]</scope>
    <source>
        <strain evidence="3 4">NIES-2285</strain>
    </source>
</reference>
<feature type="compositionally biased region" description="Basic and acidic residues" evidence="2">
    <location>
        <begin position="173"/>
        <end position="186"/>
    </location>
</feature>
<accession>A0A1Y1I682</accession>
<feature type="region of interest" description="Disordered" evidence="2">
    <location>
        <begin position="53"/>
        <end position="98"/>
    </location>
</feature>
<feature type="coiled-coil region" evidence="1">
    <location>
        <begin position="661"/>
        <end position="699"/>
    </location>
</feature>
<dbReference type="GO" id="GO:0035735">
    <property type="term" value="P:intraciliary transport involved in cilium assembly"/>
    <property type="evidence" value="ECO:0007669"/>
    <property type="project" value="InterPro"/>
</dbReference>
<feature type="region of interest" description="Disordered" evidence="2">
    <location>
        <begin position="1017"/>
        <end position="1037"/>
    </location>
</feature>
<feature type="region of interest" description="Disordered" evidence="2">
    <location>
        <begin position="590"/>
        <end position="646"/>
    </location>
</feature>
<proteinExistence type="predicted"/>
<dbReference type="GO" id="GO:0005929">
    <property type="term" value="C:cilium"/>
    <property type="evidence" value="ECO:0007669"/>
    <property type="project" value="GOC"/>
</dbReference>
<feature type="compositionally biased region" description="Acidic residues" evidence="2">
    <location>
        <begin position="1"/>
        <end position="10"/>
    </location>
</feature>
<evidence type="ECO:0000256" key="2">
    <source>
        <dbReference type="SAM" id="MobiDB-lite"/>
    </source>
</evidence>
<feature type="compositionally biased region" description="Polar residues" evidence="2">
    <location>
        <begin position="206"/>
        <end position="216"/>
    </location>
</feature>
<dbReference type="PANTHER" id="PTHR31540">
    <property type="entry name" value="CENTROSOMAL PROTEIN OF 131 KDA"/>
    <property type="match status" value="1"/>
</dbReference>
<evidence type="ECO:0000313" key="4">
    <source>
        <dbReference type="Proteomes" id="UP000054558"/>
    </source>
</evidence>
<feature type="compositionally biased region" description="Basic and acidic residues" evidence="2">
    <location>
        <begin position="125"/>
        <end position="148"/>
    </location>
</feature>
<dbReference type="OrthoDB" id="197735at2759"/>
<feature type="compositionally biased region" description="Low complexity" evidence="2">
    <location>
        <begin position="623"/>
        <end position="644"/>
    </location>
</feature>